<protein>
    <submittedName>
        <fullName evidence="1">Uncharacterized protein</fullName>
    </submittedName>
</protein>
<dbReference type="Proteomes" id="UP000638462">
    <property type="component" value="Unassembled WGS sequence"/>
</dbReference>
<keyword evidence="2" id="KW-1185">Reference proteome</keyword>
<organism evidence="1 2">
    <name type="scientific">Pseudoalteromonas gelatinilytica</name>
    <dbReference type="NCBI Taxonomy" id="1703256"/>
    <lineage>
        <taxon>Bacteria</taxon>
        <taxon>Pseudomonadati</taxon>
        <taxon>Pseudomonadota</taxon>
        <taxon>Gammaproteobacteria</taxon>
        <taxon>Alteromonadales</taxon>
        <taxon>Pseudoalteromonadaceae</taxon>
        <taxon>Pseudoalteromonas</taxon>
    </lineage>
</organism>
<dbReference type="EMBL" id="BMIT01000011">
    <property type="protein sequence ID" value="GGF02411.1"/>
    <property type="molecule type" value="Genomic_DNA"/>
</dbReference>
<reference evidence="2" key="1">
    <citation type="journal article" date="2019" name="Int. J. Syst. Evol. Microbiol.">
        <title>The Global Catalogue of Microorganisms (GCM) 10K type strain sequencing project: providing services to taxonomists for standard genome sequencing and annotation.</title>
        <authorList>
            <consortium name="The Broad Institute Genomics Platform"/>
            <consortium name="The Broad Institute Genome Sequencing Center for Infectious Disease"/>
            <person name="Wu L."/>
            <person name="Ma J."/>
        </authorList>
    </citation>
    <scope>NUCLEOTIDE SEQUENCE [LARGE SCALE GENOMIC DNA]</scope>
    <source>
        <strain evidence="2">CGMCC 1.15394</strain>
    </source>
</reference>
<dbReference type="RefSeq" id="WP_188729902.1">
    <property type="nucleotide sequence ID" value="NZ_BMIT01000011.1"/>
</dbReference>
<gene>
    <name evidence="1" type="ORF">GCM10008027_29170</name>
</gene>
<accession>A0ABQ1TS28</accession>
<evidence type="ECO:0000313" key="2">
    <source>
        <dbReference type="Proteomes" id="UP000638462"/>
    </source>
</evidence>
<comment type="caution">
    <text evidence="1">The sequence shown here is derived from an EMBL/GenBank/DDBJ whole genome shotgun (WGS) entry which is preliminary data.</text>
</comment>
<evidence type="ECO:0000313" key="1">
    <source>
        <dbReference type="EMBL" id="GGF02411.1"/>
    </source>
</evidence>
<proteinExistence type="predicted"/>
<sequence length="129" mass="14692">MTAKPILEKHFYHDGRGPELQRVIWQSNGKDLLGFEYFNPDDEYSLANLKHIRLDNVIAYSMATVDVHGCNLANTKCVAAIFEVPNSNWLLSFNQNEIAGCKHFQIMFYDEIYDVVCKSVITGKGNLAF</sequence>
<name>A0ABQ1TS28_9GAMM</name>